<evidence type="ECO:0000313" key="3">
    <source>
        <dbReference type="Proteomes" id="UP000218231"/>
    </source>
</evidence>
<keyword evidence="1" id="KW-0812">Transmembrane</keyword>
<feature type="transmembrane region" description="Helical" evidence="1">
    <location>
        <begin position="101"/>
        <end position="127"/>
    </location>
</feature>
<gene>
    <name evidence="2" type="ORF">WR25_20318</name>
</gene>
<dbReference type="AlphaFoldDB" id="A0A2A2L6D9"/>
<dbReference type="Proteomes" id="UP000218231">
    <property type="component" value="Unassembled WGS sequence"/>
</dbReference>
<sequence>MEYPAGATEADDRDLARIFDSEFSALSARSSASSSWWSLAHAVDVLRVFLLLAQIFSQFDGISDGLLRSLLSAFVFGQGLIESLEFSLELSLGGRQAAGLSIGLIGLVTGIGGFVLSLLAGTLRGFVGNQKFFLKSSSFSSEVK</sequence>
<protein>
    <submittedName>
        <fullName evidence="2">Uncharacterized protein</fullName>
    </submittedName>
</protein>
<keyword evidence="3" id="KW-1185">Reference proteome</keyword>
<comment type="caution">
    <text evidence="2">The sequence shown here is derived from an EMBL/GenBank/DDBJ whole genome shotgun (WGS) entry which is preliminary data.</text>
</comment>
<keyword evidence="1" id="KW-0472">Membrane</keyword>
<keyword evidence="1" id="KW-1133">Transmembrane helix</keyword>
<evidence type="ECO:0000256" key="1">
    <source>
        <dbReference type="SAM" id="Phobius"/>
    </source>
</evidence>
<accession>A0A2A2L6D9</accession>
<evidence type="ECO:0000313" key="2">
    <source>
        <dbReference type="EMBL" id="PAV81831.1"/>
    </source>
</evidence>
<name>A0A2A2L6D9_9BILA</name>
<organism evidence="2 3">
    <name type="scientific">Diploscapter pachys</name>
    <dbReference type="NCBI Taxonomy" id="2018661"/>
    <lineage>
        <taxon>Eukaryota</taxon>
        <taxon>Metazoa</taxon>
        <taxon>Ecdysozoa</taxon>
        <taxon>Nematoda</taxon>
        <taxon>Chromadorea</taxon>
        <taxon>Rhabditida</taxon>
        <taxon>Rhabditina</taxon>
        <taxon>Rhabditomorpha</taxon>
        <taxon>Rhabditoidea</taxon>
        <taxon>Rhabditidae</taxon>
        <taxon>Diploscapter</taxon>
    </lineage>
</organism>
<dbReference type="EMBL" id="LIAE01007117">
    <property type="protein sequence ID" value="PAV81831.1"/>
    <property type="molecule type" value="Genomic_DNA"/>
</dbReference>
<reference evidence="2 3" key="1">
    <citation type="journal article" date="2017" name="Curr. Biol.">
        <title>Genome architecture and evolution of a unichromosomal asexual nematode.</title>
        <authorList>
            <person name="Fradin H."/>
            <person name="Zegar C."/>
            <person name="Gutwein M."/>
            <person name="Lucas J."/>
            <person name="Kovtun M."/>
            <person name="Corcoran D."/>
            <person name="Baugh L.R."/>
            <person name="Kiontke K."/>
            <person name="Gunsalus K."/>
            <person name="Fitch D.H."/>
            <person name="Piano F."/>
        </authorList>
    </citation>
    <scope>NUCLEOTIDE SEQUENCE [LARGE SCALE GENOMIC DNA]</scope>
    <source>
        <strain evidence="2">PF1309</strain>
    </source>
</reference>
<proteinExistence type="predicted"/>